<dbReference type="InParanoid" id="T1G3B9"/>
<dbReference type="Pfam" id="PF21178">
    <property type="entry name" value="Itf52_C"/>
    <property type="match status" value="1"/>
</dbReference>
<dbReference type="EMBL" id="KB096411">
    <property type="protein sequence ID" value="ESO04925.1"/>
    <property type="molecule type" value="Genomic_DNA"/>
</dbReference>
<accession>T1G3B9</accession>
<dbReference type="Pfam" id="PF23355">
    <property type="entry name" value="IFT52_GIFT"/>
    <property type="match status" value="1"/>
</dbReference>
<dbReference type="AlphaFoldDB" id="T1G3B9"/>
<feature type="transmembrane region" description="Helical" evidence="1">
    <location>
        <begin position="452"/>
        <end position="485"/>
    </location>
</feature>
<sequence length="488" mass="54846">NDAHIGEFIIFDSSKKQTFTPNNGFKTLTRKLKSSWKVMMNKEPLSKNLLASAKIFIIACPNQKYSTAEFDALKSFLENGGNLVVMMGEGGEGRMQTNINFFIEQFGISVRDDVVLRSHYYKYFHPKEAFICNGVVNRLVGRASGKWSGYLDEDSRYSQALSFVYPYGCTLNVQRPAVIILSSGGACFPLNRSICAINKSMKGKLLVLGSQHMFSDHYLEKDDNSKLLANDVFLNLLTTDDVQLNLIDAENPEISDYNMLPNTAQLSDQAKSCLQETDEVPRDITTLFTSSLFTLDTTSVPKVIKAYEQLKVPHETLTLIAPQIETPLPPLQPAVFPPTFRDLPAPPLDLYDLDEQFTSEKARLAQLTNKCSENDLEYYVKECGHILGLSSSSSSSSASSSFIPAEKFTAKNVLEFVMNKIIMFKKLQVRYMCVCFVRVRVCMCMSTCVCVYIYMCVFVCVMCVCLCIYVCMYVCVCVCVCVFVFVSR</sequence>
<reference evidence="7" key="1">
    <citation type="submission" date="2012-12" db="EMBL/GenBank/DDBJ databases">
        <authorList>
            <person name="Hellsten U."/>
            <person name="Grimwood J."/>
            <person name="Chapman J.A."/>
            <person name="Shapiro H."/>
            <person name="Aerts A."/>
            <person name="Otillar R.P."/>
            <person name="Terry A.Y."/>
            <person name="Boore J.L."/>
            <person name="Simakov O."/>
            <person name="Marletaz F."/>
            <person name="Cho S.-J."/>
            <person name="Edsinger-Gonzales E."/>
            <person name="Havlak P."/>
            <person name="Kuo D.-H."/>
            <person name="Larsson T."/>
            <person name="Lv J."/>
            <person name="Arendt D."/>
            <person name="Savage R."/>
            <person name="Osoegawa K."/>
            <person name="de Jong P."/>
            <person name="Lindberg D.R."/>
            <person name="Seaver E.C."/>
            <person name="Weisblat D.A."/>
            <person name="Putnam N.H."/>
            <person name="Grigoriev I.V."/>
            <person name="Rokhsar D.S."/>
        </authorList>
    </citation>
    <scope>NUCLEOTIDE SEQUENCE</scope>
</reference>
<dbReference type="GeneID" id="20215567"/>
<keyword evidence="1" id="KW-0812">Transmembrane</keyword>
<protein>
    <recommendedName>
        <fullName evidence="8">ABC-type uncharacterized transport system domain-containing protein</fullName>
    </recommendedName>
</protein>
<dbReference type="HOGENOM" id="CLU_027692_0_0_1"/>
<dbReference type="PANTHER" id="PTHR12969:SF7">
    <property type="entry name" value="INTRAFLAGELLAR TRANSPORT PROTEIN 52 HOMOLOG"/>
    <property type="match status" value="1"/>
</dbReference>
<feature type="domain" description="Intraflagellar transport protein 52 C-terminal" evidence="2">
    <location>
        <begin position="357"/>
        <end position="418"/>
    </location>
</feature>
<evidence type="ECO:0000313" key="5">
    <source>
        <dbReference type="EMBL" id="ESO04925.1"/>
    </source>
</evidence>
<evidence type="ECO:0000259" key="3">
    <source>
        <dbReference type="Pfam" id="PF23352"/>
    </source>
</evidence>
<reference evidence="5 7" key="2">
    <citation type="journal article" date="2013" name="Nature">
        <title>Insights into bilaterian evolution from three spiralian genomes.</title>
        <authorList>
            <person name="Simakov O."/>
            <person name="Marletaz F."/>
            <person name="Cho S.J."/>
            <person name="Edsinger-Gonzales E."/>
            <person name="Havlak P."/>
            <person name="Hellsten U."/>
            <person name="Kuo D.H."/>
            <person name="Larsson T."/>
            <person name="Lv J."/>
            <person name="Arendt D."/>
            <person name="Savage R."/>
            <person name="Osoegawa K."/>
            <person name="de Jong P."/>
            <person name="Grimwood J."/>
            <person name="Chapman J.A."/>
            <person name="Shapiro H."/>
            <person name="Aerts A."/>
            <person name="Otillar R.P."/>
            <person name="Terry A.Y."/>
            <person name="Boore J.L."/>
            <person name="Grigoriev I.V."/>
            <person name="Lindberg D.R."/>
            <person name="Seaver E.C."/>
            <person name="Weisblat D.A."/>
            <person name="Putnam N.H."/>
            <person name="Rokhsar D.S."/>
        </authorList>
    </citation>
    <scope>NUCLEOTIDE SEQUENCE</scope>
</reference>
<evidence type="ECO:0008006" key="8">
    <source>
        <dbReference type="Google" id="ProtNLM"/>
    </source>
</evidence>
<dbReference type="Proteomes" id="UP000015101">
    <property type="component" value="Unassembled WGS sequence"/>
</dbReference>
<organism evidence="6 7">
    <name type="scientific">Helobdella robusta</name>
    <name type="common">Californian leech</name>
    <dbReference type="NCBI Taxonomy" id="6412"/>
    <lineage>
        <taxon>Eukaryota</taxon>
        <taxon>Metazoa</taxon>
        <taxon>Spiralia</taxon>
        <taxon>Lophotrochozoa</taxon>
        <taxon>Annelida</taxon>
        <taxon>Clitellata</taxon>
        <taxon>Hirudinea</taxon>
        <taxon>Rhynchobdellida</taxon>
        <taxon>Glossiphoniidae</taxon>
        <taxon>Helobdella</taxon>
    </lineage>
</organism>
<dbReference type="InterPro" id="IPR039975">
    <property type="entry name" value="IFT52"/>
</dbReference>
<dbReference type="InterPro" id="IPR055460">
    <property type="entry name" value="IFT52_central"/>
</dbReference>
<dbReference type="KEGG" id="hro:HELRODRAFT_78455"/>
<gene>
    <name evidence="6" type="primary">20215567</name>
    <name evidence="5" type="ORF">HELRODRAFT_78455</name>
</gene>
<dbReference type="InterPro" id="IPR055458">
    <property type="entry name" value="IFT52_GIFT"/>
</dbReference>
<dbReference type="GO" id="GO:0005814">
    <property type="term" value="C:centriole"/>
    <property type="evidence" value="ECO:0000318"/>
    <property type="project" value="GO_Central"/>
</dbReference>
<evidence type="ECO:0000259" key="2">
    <source>
        <dbReference type="Pfam" id="PF21178"/>
    </source>
</evidence>
<dbReference type="GO" id="GO:0030992">
    <property type="term" value="C:intraciliary transport particle B"/>
    <property type="evidence" value="ECO:0000318"/>
    <property type="project" value="GO_Central"/>
</dbReference>
<evidence type="ECO:0000313" key="6">
    <source>
        <dbReference type="EnsemblMetazoa" id="HelroP78455"/>
    </source>
</evidence>
<proteinExistence type="predicted"/>
<dbReference type="eggNOG" id="KOG3861">
    <property type="taxonomic scope" value="Eukaryota"/>
</dbReference>
<dbReference type="CDD" id="cd23683">
    <property type="entry name" value="IFT52_CTD"/>
    <property type="match status" value="1"/>
</dbReference>
<keyword evidence="7" id="KW-1185">Reference proteome</keyword>
<dbReference type="InterPro" id="IPR048643">
    <property type="entry name" value="Itf52_C"/>
</dbReference>
<keyword evidence="1" id="KW-0472">Membrane</keyword>
<dbReference type="PANTHER" id="PTHR12969">
    <property type="entry name" value="NGD5/OSM-6/IFT52"/>
    <property type="match status" value="1"/>
</dbReference>
<dbReference type="STRING" id="6412.T1G3B9"/>
<dbReference type="OMA" id="NWNVEQN"/>
<feature type="domain" description="IFT52 central" evidence="3">
    <location>
        <begin position="266"/>
        <end position="346"/>
    </location>
</feature>
<dbReference type="Gene3D" id="6.10.250.2800">
    <property type="match status" value="1"/>
</dbReference>
<reference evidence="6" key="3">
    <citation type="submission" date="2015-06" db="UniProtKB">
        <authorList>
            <consortium name="EnsemblMetazoa"/>
        </authorList>
    </citation>
    <scope>IDENTIFICATION</scope>
</reference>
<dbReference type="GO" id="GO:0042073">
    <property type="term" value="P:intraciliary transport"/>
    <property type="evidence" value="ECO:0000318"/>
    <property type="project" value="GO_Central"/>
</dbReference>
<keyword evidence="1" id="KW-1133">Transmembrane helix</keyword>
<dbReference type="EnsemblMetazoa" id="HelroT78455">
    <property type="protein sequence ID" value="HelroP78455"/>
    <property type="gene ID" value="HelroG78455"/>
</dbReference>
<dbReference type="FunCoup" id="T1G3B9">
    <property type="interactions" value="548"/>
</dbReference>
<name>T1G3B9_HELRO</name>
<dbReference type="CTD" id="20215567"/>
<dbReference type="GO" id="GO:0005929">
    <property type="term" value="C:cilium"/>
    <property type="evidence" value="ECO:0000318"/>
    <property type="project" value="GO_Central"/>
</dbReference>
<dbReference type="GO" id="GO:0060271">
    <property type="term" value="P:cilium assembly"/>
    <property type="evidence" value="ECO:0000318"/>
    <property type="project" value="GO_Central"/>
</dbReference>
<evidence type="ECO:0000256" key="1">
    <source>
        <dbReference type="SAM" id="Phobius"/>
    </source>
</evidence>
<evidence type="ECO:0000313" key="7">
    <source>
        <dbReference type="Proteomes" id="UP000015101"/>
    </source>
</evidence>
<dbReference type="Pfam" id="PF23352">
    <property type="entry name" value="IFT52_central"/>
    <property type="match status" value="1"/>
</dbReference>
<dbReference type="EMBL" id="AMQM01003975">
    <property type="status" value="NOT_ANNOTATED_CDS"/>
    <property type="molecule type" value="Genomic_DNA"/>
</dbReference>
<dbReference type="RefSeq" id="XP_009016858.1">
    <property type="nucleotide sequence ID" value="XM_009018610.1"/>
</dbReference>
<dbReference type="OrthoDB" id="10259368at2759"/>
<evidence type="ECO:0000259" key="4">
    <source>
        <dbReference type="Pfam" id="PF23355"/>
    </source>
</evidence>
<feature type="domain" description="IFT52 GIFT" evidence="4">
    <location>
        <begin position="9"/>
        <end position="250"/>
    </location>
</feature>